<dbReference type="EMBL" id="ML977140">
    <property type="protein sequence ID" value="KAF1990928.1"/>
    <property type="molecule type" value="Genomic_DNA"/>
</dbReference>
<evidence type="ECO:0000256" key="2">
    <source>
        <dbReference type="ARBA" id="ARBA00023034"/>
    </source>
</evidence>
<feature type="compositionally biased region" description="Basic residues" evidence="4">
    <location>
        <begin position="17"/>
        <end position="28"/>
    </location>
</feature>
<dbReference type="AlphaFoldDB" id="A0A6G1HDB8"/>
<name>A0A6G1HDB8_9PEZI</name>
<feature type="region of interest" description="Disordered" evidence="4">
    <location>
        <begin position="528"/>
        <end position="555"/>
    </location>
</feature>
<dbReference type="GO" id="GO:0007030">
    <property type="term" value="P:Golgi organization"/>
    <property type="evidence" value="ECO:0007669"/>
    <property type="project" value="TreeGrafter"/>
</dbReference>
<keyword evidence="3" id="KW-0175">Coiled coil</keyword>
<feature type="region of interest" description="Disordered" evidence="4">
    <location>
        <begin position="179"/>
        <end position="198"/>
    </location>
</feature>
<evidence type="ECO:0000256" key="3">
    <source>
        <dbReference type="ARBA" id="ARBA00023054"/>
    </source>
</evidence>
<feature type="compositionally biased region" description="Polar residues" evidence="4">
    <location>
        <begin position="534"/>
        <end position="555"/>
    </location>
</feature>
<dbReference type="Proteomes" id="UP000800041">
    <property type="component" value="Unassembled WGS sequence"/>
</dbReference>
<feature type="compositionally biased region" description="Pro residues" evidence="4">
    <location>
        <begin position="123"/>
        <end position="133"/>
    </location>
</feature>
<feature type="domain" description="GRIP" evidence="5">
    <location>
        <begin position="458"/>
        <end position="509"/>
    </location>
</feature>
<organism evidence="6 7">
    <name type="scientific">Aulographum hederae CBS 113979</name>
    <dbReference type="NCBI Taxonomy" id="1176131"/>
    <lineage>
        <taxon>Eukaryota</taxon>
        <taxon>Fungi</taxon>
        <taxon>Dikarya</taxon>
        <taxon>Ascomycota</taxon>
        <taxon>Pezizomycotina</taxon>
        <taxon>Dothideomycetes</taxon>
        <taxon>Pleosporomycetidae</taxon>
        <taxon>Aulographales</taxon>
        <taxon>Aulographaceae</taxon>
    </lineage>
</organism>
<dbReference type="InterPro" id="IPR019459">
    <property type="entry name" value="GRAB"/>
</dbReference>
<evidence type="ECO:0000313" key="6">
    <source>
        <dbReference type="EMBL" id="KAF1990928.1"/>
    </source>
</evidence>
<feature type="region of interest" description="Disordered" evidence="4">
    <location>
        <begin position="571"/>
        <end position="650"/>
    </location>
</feature>
<dbReference type="GO" id="GO:0006888">
    <property type="term" value="P:endoplasmic reticulum to Golgi vesicle-mediated transport"/>
    <property type="evidence" value="ECO:0007669"/>
    <property type="project" value="TreeGrafter"/>
</dbReference>
<dbReference type="GO" id="GO:0031267">
    <property type="term" value="F:small GTPase binding"/>
    <property type="evidence" value="ECO:0007669"/>
    <property type="project" value="TreeGrafter"/>
</dbReference>
<comment type="subcellular location">
    <subcellularLocation>
        <location evidence="1">Golgi apparatus</location>
    </subcellularLocation>
</comment>
<reference evidence="6" key="1">
    <citation type="journal article" date="2020" name="Stud. Mycol.">
        <title>101 Dothideomycetes genomes: a test case for predicting lifestyles and emergence of pathogens.</title>
        <authorList>
            <person name="Haridas S."/>
            <person name="Albert R."/>
            <person name="Binder M."/>
            <person name="Bloem J."/>
            <person name="Labutti K."/>
            <person name="Salamov A."/>
            <person name="Andreopoulos B."/>
            <person name="Baker S."/>
            <person name="Barry K."/>
            <person name="Bills G."/>
            <person name="Bluhm B."/>
            <person name="Cannon C."/>
            <person name="Castanera R."/>
            <person name="Culley D."/>
            <person name="Daum C."/>
            <person name="Ezra D."/>
            <person name="Gonzalez J."/>
            <person name="Henrissat B."/>
            <person name="Kuo A."/>
            <person name="Liang C."/>
            <person name="Lipzen A."/>
            <person name="Lutzoni F."/>
            <person name="Magnuson J."/>
            <person name="Mondo S."/>
            <person name="Nolan M."/>
            <person name="Ohm R."/>
            <person name="Pangilinan J."/>
            <person name="Park H.-J."/>
            <person name="Ramirez L."/>
            <person name="Alfaro M."/>
            <person name="Sun H."/>
            <person name="Tritt A."/>
            <person name="Yoshinaga Y."/>
            <person name="Zwiers L.-H."/>
            <person name="Turgeon B."/>
            <person name="Goodwin S."/>
            <person name="Spatafora J."/>
            <person name="Crous P."/>
            <person name="Grigoriev I."/>
        </authorList>
    </citation>
    <scope>NUCLEOTIDE SEQUENCE</scope>
    <source>
        <strain evidence="6">CBS 113979</strain>
    </source>
</reference>
<feature type="compositionally biased region" description="Acidic residues" evidence="4">
    <location>
        <begin position="51"/>
        <end position="62"/>
    </location>
</feature>
<dbReference type="GO" id="GO:0005794">
    <property type="term" value="C:Golgi apparatus"/>
    <property type="evidence" value="ECO:0007669"/>
    <property type="project" value="UniProtKB-SubCell"/>
</dbReference>
<feature type="compositionally biased region" description="Low complexity" evidence="4">
    <location>
        <begin position="583"/>
        <end position="599"/>
    </location>
</feature>
<feature type="compositionally biased region" description="Basic and acidic residues" evidence="4">
    <location>
        <begin position="179"/>
        <end position="190"/>
    </location>
</feature>
<sequence length="650" mass="71841">MTSPNPDSVPAQGTPAKSKKKNKKKKGAGNKGDTQGDATATNGEKKVPSIDTEDIDGEDEDTGSPIVGEIVLLQQPLDLTRIQKTPIDGPGPEEAPADLPQAESPADAETPRPQSNGTHAPAASPPQDAPPIPDSQIQARPSDTSDTDERLEALAQERNTLRDEVTELRKSLEEIQSKHEEDLSDLRQELDESQSNKVQAETQYRTLLGKVNTIKATLGERLKSDAEELSQARTQIEELEDQDRQTRELNNSLKVELAKIKQEYEQQGLEVTSLRGRASLSQQNWIKERDELITREAYAREEFETAKQAMQDWEVLALEERSLRENMSERVAELEDQIASHRENFERAASERDTQAATVDGLQRALQDIQDARKRELRELVENSQSQLDDLRKQLQKAEEASTSSQSALETTRKELERAMPFEKEVKEKNLLIGKLRHEAVILNDHLTKALRFLKQRKPEDMVDRQLVTNHFLHFVALDRSDPKKFQVLQLIAALLSWTEDQKEQAGLARPGANASSSSSAANLRVPLSPFRRSGSTPSLNHSHTDQSLESSTSKESLAELWSEFLEREAREGMTGGSGSRSGGVSVRGSVSGIGSNRRMSGVSSPVLERKSSAGFSPVLERTGSMGSGSTGVVAAGERERRESEASSAR</sequence>
<dbReference type="Pfam" id="PF10375">
    <property type="entry name" value="GRAB"/>
    <property type="match status" value="1"/>
</dbReference>
<dbReference type="InterPro" id="IPR000237">
    <property type="entry name" value="GRIP_dom"/>
</dbReference>
<dbReference type="PANTHER" id="PTHR18921">
    <property type="entry name" value="MYOSIN HEAVY CHAIN - RELATED"/>
    <property type="match status" value="1"/>
</dbReference>
<feature type="compositionally biased region" description="Basic and acidic residues" evidence="4">
    <location>
        <begin position="637"/>
        <end position="650"/>
    </location>
</feature>
<protein>
    <recommendedName>
        <fullName evidence="5">GRIP domain-containing protein</fullName>
    </recommendedName>
</protein>
<evidence type="ECO:0000313" key="7">
    <source>
        <dbReference type="Proteomes" id="UP000800041"/>
    </source>
</evidence>
<dbReference type="PROSITE" id="PS50913">
    <property type="entry name" value="GRIP"/>
    <property type="match status" value="1"/>
</dbReference>
<proteinExistence type="predicted"/>
<evidence type="ECO:0000259" key="5">
    <source>
        <dbReference type="PROSITE" id="PS50913"/>
    </source>
</evidence>
<feature type="compositionally biased region" description="Polar residues" evidence="4">
    <location>
        <begin position="401"/>
        <end position="410"/>
    </location>
</feature>
<dbReference type="PANTHER" id="PTHR18921:SF2">
    <property type="entry name" value="THYROID RECEPTOR-INTERACTING PROTEIN 11"/>
    <property type="match status" value="1"/>
</dbReference>
<dbReference type="OrthoDB" id="425925at2759"/>
<keyword evidence="7" id="KW-1185">Reference proteome</keyword>
<evidence type="ECO:0000256" key="1">
    <source>
        <dbReference type="ARBA" id="ARBA00004555"/>
    </source>
</evidence>
<feature type="region of interest" description="Disordered" evidence="4">
    <location>
        <begin position="392"/>
        <end position="413"/>
    </location>
</feature>
<keyword evidence="2" id="KW-0333">Golgi apparatus</keyword>
<evidence type="ECO:0000256" key="4">
    <source>
        <dbReference type="SAM" id="MobiDB-lite"/>
    </source>
</evidence>
<accession>A0A6G1HDB8</accession>
<gene>
    <name evidence="6" type="ORF">K402DRAFT_459704</name>
</gene>
<feature type="region of interest" description="Disordered" evidence="4">
    <location>
        <begin position="1"/>
        <end position="162"/>
    </location>
</feature>